<evidence type="ECO:0000313" key="4">
    <source>
        <dbReference type="Proteomes" id="UP000076881"/>
    </source>
</evidence>
<proteinExistence type="predicted"/>
<name>A0A162LMS7_CORDF</name>
<dbReference type="SUPFAM" id="SSF51735">
    <property type="entry name" value="NAD(P)-binding Rossmann-fold domains"/>
    <property type="match status" value="1"/>
</dbReference>
<sequence>MGLIRVGLIGLGPVRSEGYRPGEWGIQHMDAINNSPHFELVAVANSSVASAQRSIDAHKLPATVKAYGSPQDIAADPNVDLISVAVNINRHYELVKPALVAKKNVIVEFPFMPTVEQTEELIELANANDVKVFVAAQARADPAVLKLKEILASKVLGEIVHTQFTAQNAMGTPPMWPESTEGFFDISAGISRVNILLGHPLDALVSVLGGFKSVQSIFKTQVRTTNLVDNAGKVTKPNYKITAPDIITVQGIMNRGATAALSIRTCPLPADGVGFRWLITGTEGEAAFTAGPGVFQMNPTSAKITLKKGVADSEEIEFNQKEGNYYANMGPMGGNTMRFYEAVAKGDVGAYSTIEQTLETEKLMHELKKVAIIV</sequence>
<organism evidence="3 4">
    <name type="scientific">Akanthomyces lecanii RCEF 1005</name>
    <dbReference type="NCBI Taxonomy" id="1081108"/>
    <lineage>
        <taxon>Eukaryota</taxon>
        <taxon>Fungi</taxon>
        <taxon>Dikarya</taxon>
        <taxon>Ascomycota</taxon>
        <taxon>Pezizomycotina</taxon>
        <taxon>Sordariomycetes</taxon>
        <taxon>Hypocreomycetidae</taxon>
        <taxon>Hypocreales</taxon>
        <taxon>Cordycipitaceae</taxon>
        <taxon>Akanthomyces</taxon>
        <taxon>Cordyceps confragosa</taxon>
    </lineage>
</organism>
<reference evidence="3 4" key="1">
    <citation type="journal article" date="2016" name="Genome Biol. Evol.">
        <title>Divergent and convergent evolution of fungal pathogenicity.</title>
        <authorList>
            <person name="Shang Y."/>
            <person name="Xiao G."/>
            <person name="Zheng P."/>
            <person name="Cen K."/>
            <person name="Zhan S."/>
            <person name="Wang C."/>
        </authorList>
    </citation>
    <scope>NUCLEOTIDE SEQUENCE [LARGE SCALE GENOMIC DNA]</scope>
    <source>
        <strain evidence="3 4">RCEF 1005</strain>
    </source>
</reference>
<evidence type="ECO:0000313" key="3">
    <source>
        <dbReference type="EMBL" id="OAA72954.1"/>
    </source>
</evidence>
<dbReference type="Pfam" id="PF01408">
    <property type="entry name" value="GFO_IDH_MocA"/>
    <property type="match status" value="1"/>
</dbReference>
<dbReference type="InterPro" id="IPR000683">
    <property type="entry name" value="Gfo/Idh/MocA-like_OxRdtase_N"/>
</dbReference>
<dbReference type="PANTHER" id="PTHR43708:SF1">
    <property type="entry name" value="GALACTOSE_LACTOSE METABOLISM REGULATORY PROTEIN GAL80"/>
    <property type="match status" value="1"/>
</dbReference>
<protein>
    <submittedName>
        <fullName evidence="3">NAD(P)-binding domain protein</fullName>
    </submittedName>
</protein>
<dbReference type="SUPFAM" id="SSF55347">
    <property type="entry name" value="Glyceraldehyde-3-phosphate dehydrogenase-like, C-terminal domain"/>
    <property type="match status" value="1"/>
</dbReference>
<dbReference type="InterPro" id="IPR051317">
    <property type="entry name" value="Gfo/Idh/MocA_oxidoreduct"/>
</dbReference>
<evidence type="ECO:0000259" key="2">
    <source>
        <dbReference type="Pfam" id="PF22685"/>
    </source>
</evidence>
<dbReference type="Gene3D" id="3.30.360.10">
    <property type="entry name" value="Dihydrodipicolinate Reductase, domain 2"/>
    <property type="match status" value="1"/>
</dbReference>
<dbReference type="InterPro" id="IPR036291">
    <property type="entry name" value="NAD(P)-bd_dom_sf"/>
</dbReference>
<feature type="domain" description="Gfo/Idh/MocA-like oxidoreductase N-terminal" evidence="1">
    <location>
        <begin position="5"/>
        <end position="135"/>
    </location>
</feature>
<gene>
    <name evidence="3" type="ORF">LEL_08738</name>
</gene>
<dbReference type="EMBL" id="AZHF01000007">
    <property type="protein sequence ID" value="OAA72954.1"/>
    <property type="molecule type" value="Genomic_DNA"/>
</dbReference>
<dbReference type="Pfam" id="PF22685">
    <property type="entry name" value="Gal80p_C-like"/>
    <property type="match status" value="1"/>
</dbReference>
<dbReference type="AlphaFoldDB" id="A0A162LMS7"/>
<dbReference type="Proteomes" id="UP000076881">
    <property type="component" value="Unassembled WGS sequence"/>
</dbReference>
<dbReference type="OrthoDB" id="64915at2759"/>
<comment type="caution">
    <text evidence="3">The sequence shown here is derived from an EMBL/GenBank/DDBJ whole genome shotgun (WGS) entry which is preliminary data.</text>
</comment>
<evidence type="ECO:0000259" key="1">
    <source>
        <dbReference type="Pfam" id="PF01408"/>
    </source>
</evidence>
<keyword evidence="4" id="KW-1185">Reference proteome</keyword>
<dbReference type="STRING" id="1081108.A0A162LMS7"/>
<dbReference type="PANTHER" id="PTHR43708">
    <property type="entry name" value="CONSERVED EXPRESSED OXIDOREDUCTASE (EUROFUNG)"/>
    <property type="match status" value="1"/>
</dbReference>
<dbReference type="GO" id="GO:0000166">
    <property type="term" value="F:nucleotide binding"/>
    <property type="evidence" value="ECO:0007669"/>
    <property type="project" value="InterPro"/>
</dbReference>
<dbReference type="InterPro" id="IPR055080">
    <property type="entry name" value="Gal80p-like_C"/>
</dbReference>
<accession>A0A162LMS7</accession>
<feature type="domain" description="Gal80p-like C-terminal" evidence="2">
    <location>
        <begin position="142"/>
        <end position="286"/>
    </location>
</feature>
<dbReference type="Gene3D" id="3.40.50.720">
    <property type="entry name" value="NAD(P)-binding Rossmann-like Domain"/>
    <property type="match status" value="1"/>
</dbReference>